<protein>
    <submittedName>
        <fullName evidence="2">Ribosomal protein-like</fullName>
    </submittedName>
</protein>
<name>A0A1D6M2R9_MAIZE</name>
<reference evidence="2" key="1">
    <citation type="submission" date="2015-12" db="EMBL/GenBank/DDBJ databases">
        <title>Update maize B73 reference genome by single molecule sequencing technologies.</title>
        <authorList>
            <consortium name="Maize Genome Sequencing Project"/>
            <person name="Ware D."/>
        </authorList>
    </citation>
    <scope>NUCLEOTIDE SEQUENCE</scope>
    <source>
        <tissue evidence="2">Seedling</tissue>
    </source>
</reference>
<dbReference type="GO" id="GO:0005840">
    <property type="term" value="C:ribosome"/>
    <property type="evidence" value="ECO:0007669"/>
    <property type="project" value="UniProtKB-KW"/>
</dbReference>
<keyword evidence="2" id="KW-0687">Ribonucleoprotein</keyword>
<dbReference type="EMBL" id="CM000782">
    <property type="protein sequence ID" value="AQK85478.1"/>
    <property type="molecule type" value="Genomic_DNA"/>
</dbReference>
<feature type="region of interest" description="Disordered" evidence="1">
    <location>
        <begin position="154"/>
        <end position="175"/>
    </location>
</feature>
<feature type="region of interest" description="Disordered" evidence="1">
    <location>
        <begin position="1"/>
        <end position="126"/>
    </location>
</feature>
<accession>A0A1D6M2R9</accession>
<dbReference type="InParanoid" id="A0A1D6M2R9"/>
<dbReference type="PaxDb" id="4577-GRMZM2G383125_P01"/>
<sequence>MQRSTGHQTSAAAQRLASSRRPFVAPSNTAATRFPSPTGVHGSSNGSVGLHSVGIDGSPTSAGFHSSPSSGAGFHSSLSSGPGFQLGSGIHSSSPRGGPSPGSRPSFGPFSSASSASSMASGPSSTYSDLLHSSDGFINYMMGQNSHFVRGTSHVTQLDESHDNPVDNDRNDGDEEVRTEAKLIWKSEEDGRVMSAWLKHSIDPIGGNNKKSDKYWTDVMQEYNQATVKNRWRTAKQVKDRWHKINKLTNSFNDCWVKARRVYTSGYSDEMWLDKAHKFFEDENKGLRFQLMNVWYMVRNEAKWISYNNNIHGKRKEMENGSTQGGGLEDVDLPRPMGQKAAKRAALEAKGKYKASAINVEELDRFEKIQNNVADNRMKALEMQGKIHNDKISFYMIYLL</sequence>
<dbReference type="OMA" id="NEAKWIS"/>
<dbReference type="PANTHER" id="PTHR45224">
    <property type="entry name" value="OS01G0527900 PROTEIN-RELATED"/>
    <property type="match status" value="1"/>
</dbReference>
<organism evidence="2">
    <name type="scientific">Zea mays</name>
    <name type="common">Maize</name>
    <dbReference type="NCBI Taxonomy" id="4577"/>
    <lineage>
        <taxon>Eukaryota</taxon>
        <taxon>Viridiplantae</taxon>
        <taxon>Streptophyta</taxon>
        <taxon>Embryophyta</taxon>
        <taxon>Tracheophyta</taxon>
        <taxon>Spermatophyta</taxon>
        <taxon>Magnoliopsida</taxon>
        <taxon>Liliopsida</taxon>
        <taxon>Poales</taxon>
        <taxon>Poaceae</taxon>
        <taxon>PACMAD clade</taxon>
        <taxon>Panicoideae</taxon>
        <taxon>Andropogonodae</taxon>
        <taxon>Andropogoneae</taxon>
        <taxon>Tripsacinae</taxon>
        <taxon>Zea</taxon>
    </lineage>
</organism>
<dbReference type="FunCoup" id="A0A1D6M2R9">
    <property type="interactions" value="9"/>
</dbReference>
<dbReference type="ExpressionAtlas" id="A0A1D6M2R9">
    <property type="expression patterns" value="baseline"/>
</dbReference>
<dbReference type="OrthoDB" id="640386at2759"/>
<feature type="compositionally biased region" description="Basic and acidic residues" evidence="1">
    <location>
        <begin position="157"/>
        <end position="175"/>
    </location>
</feature>
<proteinExistence type="predicted"/>
<dbReference type="PANTHER" id="PTHR45224:SF3">
    <property type="entry name" value="OS11G0506300 PROTEIN"/>
    <property type="match status" value="1"/>
</dbReference>
<feature type="compositionally biased region" description="Low complexity" evidence="1">
    <location>
        <begin position="10"/>
        <end position="21"/>
    </location>
</feature>
<feature type="compositionally biased region" description="Low complexity" evidence="1">
    <location>
        <begin position="58"/>
        <end position="125"/>
    </location>
</feature>
<gene>
    <name evidence="2" type="ORF">ZEAMMB73_Zm00001d038019</name>
</gene>
<evidence type="ECO:0000313" key="2">
    <source>
        <dbReference type="EMBL" id="AQK85478.1"/>
    </source>
</evidence>
<keyword evidence="2" id="KW-0689">Ribosomal protein</keyword>
<evidence type="ECO:0000256" key="1">
    <source>
        <dbReference type="SAM" id="MobiDB-lite"/>
    </source>
</evidence>
<dbReference type="eggNOG" id="ENOG502R43N">
    <property type="taxonomic scope" value="Eukaryota"/>
</dbReference>